<protein>
    <recommendedName>
        <fullName evidence="8">ComX pheromone</fullName>
    </recommendedName>
    <alternativeName>
        <fullName evidence="9">Competence pheromone</fullName>
    </alternativeName>
</protein>
<keyword evidence="4" id="KW-0178">Competence</keyword>
<accession>A0A917D4H2</accession>
<proteinExistence type="predicted"/>
<evidence type="ECO:0000313" key="11">
    <source>
        <dbReference type="Proteomes" id="UP000616608"/>
    </source>
</evidence>
<dbReference type="InterPro" id="IPR009233">
    <property type="entry name" value="Competence_ComX_Bacillus"/>
</dbReference>
<evidence type="ECO:0000256" key="8">
    <source>
        <dbReference type="ARBA" id="ARBA00029545"/>
    </source>
</evidence>
<name>A0A917D4H2_9BACI</name>
<comment type="caution">
    <text evidence="10">The sequence shown here is derived from an EMBL/GenBank/DDBJ whole genome shotgun (WGS) entry which is preliminary data.</text>
</comment>
<evidence type="ECO:0000256" key="5">
    <source>
        <dbReference type="ARBA" id="ARBA00023288"/>
    </source>
</evidence>
<evidence type="ECO:0000256" key="3">
    <source>
        <dbReference type="ARBA" id="ARBA00023044"/>
    </source>
</evidence>
<dbReference type="GO" id="GO:0030420">
    <property type="term" value="P:establishment of competence for transformation"/>
    <property type="evidence" value="ECO:0007669"/>
    <property type="project" value="UniProtKB-KW"/>
</dbReference>
<dbReference type="GO" id="GO:0005576">
    <property type="term" value="C:extracellular region"/>
    <property type="evidence" value="ECO:0007669"/>
    <property type="project" value="UniProtKB-SubCell"/>
</dbReference>
<dbReference type="Proteomes" id="UP000616608">
    <property type="component" value="Unassembled WGS sequence"/>
</dbReference>
<reference evidence="10" key="1">
    <citation type="journal article" date="2014" name="Int. J. Syst. Evol. Microbiol.">
        <title>Complete genome sequence of Corynebacterium casei LMG S-19264T (=DSM 44701T), isolated from a smear-ripened cheese.</title>
        <authorList>
            <consortium name="US DOE Joint Genome Institute (JGI-PGF)"/>
            <person name="Walter F."/>
            <person name="Albersmeier A."/>
            <person name="Kalinowski J."/>
            <person name="Ruckert C."/>
        </authorList>
    </citation>
    <scope>NUCLEOTIDE SEQUENCE</scope>
    <source>
        <strain evidence="10">CGMCC 1.15760</strain>
    </source>
</reference>
<evidence type="ECO:0000313" key="10">
    <source>
        <dbReference type="EMBL" id="GGG10298.1"/>
    </source>
</evidence>
<dbReference type="AlphaFoldDB" id="A0A917D4H2"/>
<evidence type="ECO:0000256" key="7">
    <source>
        <dbReference type="ARBA" id="ARBA00029483"/>
    </source>
</evidence>
<comment type="subcellular location">
    <subcellularLocation>
        <location evidence="1">Secreted</location>
    </subcellularLocation>
</comment>
<evidence type="ECO:0000256" key="6">
    <source>
        <dbReference type="ARBA" id="ARBA00023289"/>
    </source>
</evidence>
<dbReference type="RefSeq" id="WP_188613035.1">
    <property type="nucleotide sequence ID" value="NZ_BMJT01000001.1"/>
</dbReference>
<keyword evidence="3" id="KW-0588">Pheromone</keyword>
<keyword evidence="6" id="KW-0636">Prenylation</keyword>
<gene>
    <name evidence="10" type="ORF">GCM10007425_00800</name>
</gene>
<dbReference type="Pfam" id="PF05952">
    <property type="entry name" value="ComX"/>
    <property type="match status" value="1"/>
</dbReference>
<evidence type="ECO:0000256" key="4">
    <source>
        <dbReference type="ARBA" id="ARBA00023287"/>
    </source>
</evidence>
<reference evidence="10" key="2">
    <citation type="submission" date="2020-09" db="EMBL/GenBank/DDBJ databases">
        <authorList>
            <person name="Sun Q."/>
            <person name="Zhou Y."/>
        </authorList>
    </citation>
    <scope>NUCLEOTIDE SEQUENCE</scope>
    <source>
        <strain evidence="10">CGMCC 1.15760</strain>
    </source>
</reference>
<sequence>MEKIIRFFIENPKAVQLVQKNELSLVGVSSTEQQAALEAFNGPVEPLKYVTKWR</sequence>
<evidence type="ECO:0000256" key="9">
    <source>
        <dbReference type="ARBA" id="ARBA00030321"/>
    </source>
</evidence>
<keyword evidence="2" id="KW-0964">Secreted</keyword>
<comment type="subunit">
    <text evidence="7">Interacts directly with the sensor histidine kinase ComP and stimulates its activity.</text>
</comment>
<keyword evidence="5" id="KW-0449">Lipoprotein</keyword>
<evidence type="ECO:0000256" key="2">
    <source>
        <dbReference type="ARBA" id="ARBA00022525"/>
    </source>
</evidence>
<organism evidence="10 11">
    <name type="scientific">Lysinibacillus alkalisoli</name>
    <dbReference type="NCBI Taxonomy" id="1911548"/>
    <lineage>
        <taxon>Bacteria</taxon>
        <taxon>Bacillati</taxon>
        <taxon>Bacillota</taxon>
        <taxon>Bacilli</taxon>
        <taxon>Bacillales</taxon>
        <taxon>Bacillaceae</taxon>
        <taxon>Lysinibacillus</taxon>
    </lineage>
</organism>
<dbReference type="GO" id="GO:0005186">
    <property type="term" value="F:pheromone activity"/>
    <property type="evidence" value="ECO:0007669"/>
    <property type="project" value="UniProtKB-KW"/>
</dbReference>
<dbReference type="EMBL" id="BMJT01000001">
    <property type="protein sequence ID" value="GGG10298.1"/>
    <property type="molecule type" value="Genomic_DNA"/>
</dbReference>
<evidence type="ECO:0000256" key="1">
    <source>
        <dbReference type="ARBA" id="ARBA00004613"/>
    </source>
</evidence>
<keyword evidence="11" id="KW-1185">Reference proteome</keyword>